<evidence type="ECO:0000259" key="6">
    <source>
        <dbReference type="Pfam" id="PF04932"/>
    </source>
</evidence>
<accession>A0A7X0DEW7</accession>
<dbReference type="InterPro" id="IPR007016">
    <property type="entry name" value="O-antigen_ligase-rel_domated"/>
</dbReference>
<keyword evidence="7" id="KW-0436">Ligase</keyword>
<feature type="transmembrane region" description="Helical" evidence="5">
    <location>
        <begin position="319"/>
        <end position="344"/>
    </location>
</feature>
<protein>
    <submittedName>
        <fullName evidence="7">O-antigen ligase</fullName>
    </submittedName>
</protein>
<feature type="transmembrane region" description="Helical" evidence="5">
    <location>
        <begin position="115"/>
        <end position="136"/>
    </location>
</feature>
<dbReference type="GO" id="GO:0016020">
    <property type="term" value="C:membrane"/>
    <property type="evidence" value="ECO:0007669"/>
    <property type="project" value="UniProtKB-SubCell"/>
</dbReference>
<dbReference type="PANTHER" id="PTHR37422">
    <property type="entry name" value="TEICHURONIC ACID BIOSYNTHESIS PROTEIN TUAE"/>
    <property type="match status" value="1"/>
</dbReference>
<feature type="transmembrane region" description="Helical" evidence="5">
    <location>
        <begin position="156"/>
        <end position="172"/>
    </location>
</feature>
<proteinExistence type="predicted"/>
<evidence type="ECO:0000256" key="2">
    <source>
        <dbReference type="ARBA" id="ARBA00022692"/>
    </source>
</evidence>
<evidence type="ECO:0000256" key="4">
    <source>
        <dbReference type="ARBA" id="ARBA00023136"/>
    </source>
</evidence>
<feature type="transmembrane region" description="Helical" evidence="5">
    <location>
        <begin position="208"/>
        <end position="225"/>
    </location>
</feature>
<dbReference type="RefSeq" id="WP_077546305.1">
    <property type="nucleotide sequence ID" value="NZ_JACHEJ010000027.1"/>
</dbReference>
<evidence type="ECO:0000256" key="1">
    <source>
        <dbReference type="ARBA" id="ARBA00004141"/>
    </source>
</evidence>
<sequence>MRLRLIALTFYLLVLLSIWSPTEELPSWIEFARYVIFLLLSGTIIISTFSLTGMRTPKGIEAELVALFVIYFGISAFWGAQHPDSYIKSLLLLNAGLTSVAIAVALPLEQTLRIIFLGLVTLMILSLITIVFFPGTGIENSWKHAGKWRGIVGQKNGFGTLAAFSFVAAVALPLKHRTSPSHQWLSLVGRIGFALLSLISLYMAGSRGSLLISAIGIISLLISQMPKIVQRAALVGAVVITLPLFNIVLSTIEVDADKVGVAGVVVDTDSRIKLWRFGFEQMAERELFGVGLASFWTEERKTQFSDANGWVLDNFHNGYITVLVETGVIGLLLYLFAFGALYLLLIVSIGAIRDRYLALVFAYTNMFTVINLVENEIGRSTSLLIFIFLIIAFSLREHVRQQLAARTSLTVLTPHH</sequence>
<dbReference type="Pfam" id="PF04932">
    <property type="entry name" value="Wzy_C"/>
    <property type="match status" value="1"/>
</dbReference>
<evidence type="ECO:0000313" key="8">
    <source>
        <dbReference type="Proteomes" id="UP000535501"/>
    </source>
</evidence>
<organism evidence="7 8">
    <name type="scientific">Pseudorhizobium flavum</name>
    <dbReference type="NCBI Taxonomy" id="1335061"/>
    <lineage>
        <taxon>Bacteria</taxon>
        <taxon>Pseudomonadati</taxon>
        <taxon>Pseudomonadota</taxon>
        <taxon>Alphaproteobacteria</taxon>
        <taxon>Hyphomicrobiales</taxon>
        <taxon>Rhizobiaceae</taxon>
        <taxon>Rhizobium/Agrobacterium group</taxon>
        <taxon>Pseudorhizobium</taxon>
    </lineage>
</organism>
<feature type="transmembrane region" description="Helical" evidence="5">
    <location>
        <begin position="232"/>
        <end position="252"/>
    </location>
</feature>
<dbReference type="Proteomes" id="UP000535501">
    <property type="component" value="Unassembled WGS sequence"/>
</dbReference>
<evidence type="ECO:0000313" key="7">
    <source>
        <dbReference type="EMBL" id="MBB6182342.1"/>
    </source>
</evidence>
<dbReference type="GO" id="GO:0016874">
    <property type="term" value="F:ligase activity"/>
    <property type="evidence" value="ECO:0007669"/>
    <property type="project" value="UniProtKB-KW"/>
</dbReference>
<comment type="subcellular location">
    <subcellularLocation>
        <location evidence="1">Membrane</location>
        <topology evidence="1">Multi-pass membrane protein</topology>
    </subcellularLocation>
</comment>
<keyword evidence="2 5" id="KW-0812">Transmembrane</keyword>
<dbReference type="PANTHER" id="PTHR37422:SF23">
    <property type="entry name" value="TEICHURONIC ACID BIOSYNTHESIS PROTEIN TUAE"/>
    <property type="match status" value="1"/>
</dbReference>
<gene>
    <name evidence="7" type="ORF">HNQ75_004331</name>
</gene>
<evidence type="ECO:0000256" key="5">
    <source>
        <dbReference type="SAM" id="Phobius"/>
    </source>
</evidence>
<comment type="caution">
    <text evidence="7">The sequence shown here is derived from an EMBL/GenBank/DDBJ whole genome shotgun (WGS) entry which is preliminary data.</text>
</comment>
<reference evidence="7 8" key="1">
    <citation type="submission" date="2020-08" db="EMBL/GenBank/DDBJ databases">
        <title>Genomic Encyclopedia of Type Strains, Phase IV (KMG-IV): sequencing the most valuable type-strain genomes for metagenomic binning, comparative biology and taxonomic classification.</title>
        <authorList>
            <person name="Goeker M."/>
        </authorList>
    </citation>
    <scope>NUCLEOTIDE SEQUENCE [LARGE SCALE GENOMIC DNA]</scope>
    <source>
        <strain evidence="7 8">DSM 102134</strain>
    </source>
</reference>
<dbReference type="InterPro" id="IPR051533">
    <property type="entry name" value="WaaL-like"/>
</dbReference>
<feature type="transmembrane region" description="Helical" evidence="5">
    <location>
        <begin position="64"/>
        <end position="80"/>
    </location>
</feature>
<keyword evidence="8" id="KW-1185">Reference proteome</keyword>
<keyword evidence="3 5" id="KW-1133">Transmembrane helix</keyword>
<name>A0A7X0DEW7_9HYPH</name>
<keyword evidence="4 5" id="KW-0472">Membrane</keyword>
<evidence type="ECO:0000256" key="3">
    <source>
        <dbReference type="ARBA" id="ARBA00022989"/>
    </source>
</evidence>
<dbReference type="AlphaFoldDB" id="A0A7X0DEW7"/>
<feature type="transmembrane region" description="Helical" evidence="5">
    <location>
        <begin position="379"/>
        <end position="396"/>
    </location>
</feature>
<feature type="transmembrane region" description="Helical" evidence="5">
    <location>
        <begin position="34"/>
        <end position="52"/>
    </location>
</feature>
<feature type="transmembrane region" description="Helical" evidence="5">
    <location>
        <begin position="356"/>
        <end position="373"/>
    </location>
</feature>
<feature type="transmembrane region" description="Helical" evidence="5">
    <location>
        <begin position="86"/>
        <end position="108"/>
    </location>
</feature>
<dbReference type="EMBL" id="JACHEJ010000027">
    <property type="protein sequence ID" value="MBB6182342.1"/>
    <property type="molecule type" value="Genomic_DNA"/>
</dbReference>
<feature type="domain" description="O-antigen ligase-related" evidence="6">
    <location>
        <begin position="193"/>
        <end position="335"/>
    </location>
</feature>
<feature type="transmembrane region" description="Helical" evidence="5">
    <location>
        <begin position="184"/>
        <end position="202"/>
    </location>
</feature>